<dbReference type="InterPro" id="IPR027124">
    <property type="entry name" value="Swc5/CFDP1/2"/>
</dbReference>
<evidence type="ECO:0000313" key="2">
    <source>
        <dbReference type="EMBL" id="KAK6760097.1"/>
    </source>
</evidence>
<feature type="compositionally biased region" description="Basic residues" evidence="1">
    <location>
        <begin position="10"/>
        <end position="21"/>
    </location>
</feature>
<dbReference type="EMBL" id="JAVFWL010000006">
    <property type="protein sequence ID" value="KAK6760097.1"/>
    <property type="molecule type" value="Genomic_DNA"/>
</dbReference>
<reference evidence="2 3" key="1">
    <citation type="submission" date="2023-08" db="EMBL/GenBank/DDBJ databases">
        <title>A Necator americanus chromosomal reference genome.</title>
        <authorList>
            <person name="Ilik V."/>
            <person name="Petrzelkova K.J."/>
            <person name="Pardy F."/>
            <person name="Fuh T."/>
            <person name="Niatou-Singa F.S."/>
            <person name="Gouil Q."/>
            <person name="Baker L."/>
            <person name="Ritchie M.E."/>
            <person name="Jex A.R."/>
            <person name="Gazzola D."/>
            <person name="Li H."/>
            <person name="Toshio Fujiwara R."/>
            <person name="Zhan B."/>
            <person name="Aroian R.V."/>
            <person name="Pafco B."/>
            <person name="Schwarz E.M."/>
        </authorList>
    </citation>
    <scope>NUCLEOTIDE SEQUENCE [LARGE SCALE GENOMIC DNA]</scope>
    <source>
        <strain evidence="2 3">Aroian</strain>
        <tissue evidence="2">Whole animal</tissue>
    </source>
</reference>
<dbReference type="Gene3D" id="3.60.10.10">
    <property type="entry name" value="Endonuclease/exonuclease/phosphatase"/>
    <property type="match status" value="1"/>
</dbReference>
<keyword evidence="3" id="KW-1185">Reference proteome</keyword>
<comment type="caution">
    <text evidence="2">The sequence shown here is derived from an EMBL/GenBank/DDBJ whole genome shotgun (WGS) entry which is preliminary data.</text>
</comment>
<dbReference type="PANTHER" id="PTHR23227:SF67">
    <property type="entry name" value="CRANIOFACIAL DEVELOPMENT PROTEIN 2-LIKE"/>
    <property type="match status" value="1"/>
</dbReference>
<name>A0ABR1EBM8_NECAM</name>
<protein>
    <recommendedName>
        <fullName evidence="4">Endonuclease/exonuclease/phosphatase domain-containing protein</fullName>
    </recommendedName>
</protein>
<evidence type="ECO:0000256" key="1">
    <source>
        <dbReference type="SAM" id="MobiDB-lite"/>
    </source>
</evidence>
<organism evidence="2 3">
    <name type="scientific">Necator americanus</name>
    <name type="common">Human hookworm</name>
    <dbReference type="NCBI Taxonomy" id="51031"/>
    <lineage>
        <taxon>Eukaryota</taxon>
        <taxon>Metazoa</taxon>
        <taxon>Ecdysozoa</taxon>
        <taxon>Nematoda</taxon>
        <taxon>Chromadorea</taxon>
        <taxon>Rhabditida</taxon>
        <taxon>Rhabditina</taxon>
        <taxon>Rhabditomorpha</taxon>
        <taxon>Strongyloidea</taxon>
        <taxon>Ancylostomatidae</taxon>
        <taxon>Bunostominae</taxon>
        <taxon>Necator</taxon>
    </lineage>
</organism>
<dbReference type="InterPro" id="IPR036691">
    <property type="entry name" value="Endo/exonu/phosph_ase_sf"/>
</dbReference>
<evidence type="ECO:0000313" key="3">
    <source>
        <dbReference type="Proteomes" id="UP001303046"/>
    </source>
</evidence>
<feature type="region of interest" description="Disordered" evidence="1">
    <location>
        <begin position="1"/>
        <end position="22"/>
    </location>
</feature>
<dbReference type="Proteomes" id="UP001303046">
    <property type="component" value="Unassembled WGS sequence"/>
</dbReference>
<sequence length="318" mass="35895">MRGLPARGLSRPKKLLRHRQHHSETRWECKSRELGDDYKLIYHGTSNRIGVGVILNETSRNSVTAADRLSDRLMGEKIDKEVESACTPQVSCSENEKAYFWEDMEQYVQSLEGEEVLLIGGDFNGHVGSPFDGSENCHGGYSYGACNDDGLRILELIRLLCQTIKVFKRVREVHLRKFVSVSLNQCGFVKNYSTVDVICAVLILISSSGFITLTTALHTVHGHDTTDDTTRRENRSSIRGPYSSLTLLFTRLQQHGLRLNVPKTEYMECGLRIEDGSIRIDGTELNKVDCFKHLESKMTSTGDIGQEGRARVYATWMK</sequence>
<evidence type="ECO:0008006" key="4">
    <source>
        <dbReference type="Google" id="ProtNLM"/>
    </source>
</evidence>
<accession>A0ABR1EBM8</accession>
<proteinExistence type="predicted"/>
<dbReference type="PANTHER" id="PTHR23227">
    <property type="entry name" value="BUCENTAUR RELATED"/>
    <property type="match status" value="1"/>
</dbReference>
<gene>
    <name evidence="2" type="primary">Necator_chrX.g21726</name>
    <name evidence="2" type="ORF">RB195_021565</name>
</gene>